<comment type="caution">
    <text evidence="1">The sequence shown here is derived from an EMBL/GenBank/DDBJ whole genome shotgun (WGS) entry which is preliminary data.</text>
</comment>
<name>A0A9W5ISH8_NEISU</name>
<sequence>MFSRLKVSLGLSVFIVRLSVTRVIKRPSENFQTAFYYVFRWV</sequence>
<gene>
    <name evidence="1" type="ORF">NEISUBOT_03654</name>
</gene>
<organism evidence="1 2">
    <name type="scientific">Neisseria subflava NJ9703</name>
    <dbReference type="NCBI Taxonomy" id="546268"/>
    <lineage>
        <taxon>Bacteria</taxon>
        <taxon>Pseudomonadati</taxon>
        <taxon>Pseudomonadota</taxon>
        <taxon>Betaproteobacteria</taxon>
        <taxon>Neisseriales</taxon>
        <taxon>Neisseriaceae</taxon>
        <taxon>Neisseria</taxon>
    </lineage>
</organism>
<protein>
    <submittedName>
        <fullName evidence="1">Uncharacterized protein</fullName>
    </submittedName>
</protein>
<dbReference type="Proteomes" id="UP000004621">
    <property type="component" value="Unassembled WGS sequence"/>
</dbReference>
<dbReference type="EMBL" id="ACEO02000002">
    <property type="protein sequence ID" value="EFC52818.1"/>
    <property type="molecule type" value="Genomic_DNA"/>
</dbReference>
<reference evidence="1 2" key="1">
    <citation type="submission" date="2010-01" db="EMBL/GenBank/DDBJ databases">
        <authorList>
            <person name="Weinstock G."/>
            <person name="Sodergren E."/>
            <person name="Clifton S."/>
            <person name="Fulton L."/>
            <person name="Fulton B."/>
            <person name="Courtney L."/>
            <person name="Fronick C."/>
            <person name="Harrison M."/>
            <person name="Strong C."/>
            <person name="Farmer C."/>
            <person name="Delahaunty K."/>
            <person name="Markovic C."/>
            <person name="Hall O."/>
            <person name="Minx P."/>
            <person name="Tomlinson C."/>
            <person name="Mitreva M."/>
            <person name="Nelson J."/>
            <person name="Hou S."/>
            <person name="Wollam A."/>
            <person name="Pepin K.H."/>
            <person name="Johnson M."/>
            <person name="Bhonagiri V."/>
            <person name="Nash W.E."/>
            <person name="Warren W."/>
            <person name="Chinwalla A."/>
            <person name="Mardis E.R."/>
            <person name="Wilson R.K."/>
        </authorList>
    </citation>
    <scope>NUCLEOTIDE SEQUENCE [LARGE SCALE GENOMIC DNA]</scope>
    <source>
        <strain evidence="1 2">NJ9703</strain>
    </source>
</reference>
<accession>A0A9W5ISH8</accession>
<dbReference type="AlphaFoldDB" id="A0A9W5ISH8"/>
<evidence type="ECO:0000313" key="2">
    <source>
        <dbReference type="Proteomes" id="UP000004621"/>
    </source>
</evidence>
<proteinExistence type="predicted"/>
<evidence type="ECO:0000313" key="1">
    <source>
        <dbReference type="EMBL" id="EFC52818.1"/>
    </source>
</evidence>